<keyword evidence="12" id="KW-1185">Reference proteome</keyword>
<dbReference type="PIRSF" id="PIRSF005461">
    <property type="entry name" value="23S_rRNA_mtase"/>
    <property type="match status" value="1"/>
</dbReference>
<keyword evidence="5 7" id="KW-0949">S-adenosyl-L-methionine</keyword>
<keyword evidence="2" id="KW-0698">rRNA processing</keyword>
<evidence type="ECO:0000256" key="3">
    <source>
        <dbReference type="ARBA" id="ARBA00022603"/>
    </source>
</evidence>
<dbReference type="RefSeq" id="XP_005826953.1">
    <property type="nucleotide sequence ID" value="XM_005826896.1"/>
</dbReference>
<feature type="compositionally biased region" description="Basic and acidic residues" evidence="8">
    <location>
        <begin position="99"/>
        <end position="109"/>
    </location>
</feature>
<dbReference type="KEGG" id="gtt:GUITHDRAFT_113965"/>
<dbReference type="Pfam" id="PF01728">
    <property type="entry name" value="FtsJ"/>
    <property type="match status" value="1"/>
</dbReference>
<evidence type="ECO:0000313" key="10">
    <source>
        <dbReference type="EMBL" id="EKX39973.1"/>
    </source>
</evidence>
<evidence type="ECO:0000256" key="4">
    <source>
        <dbReference type="ARBA" id="ARBA00022679"/>
    </source>
</evidence>
<dbReference type="STRING" id="905079.L1IUR3"/>
<reference evidence="12" key="2">
    <citation type="submission" date="2012-11" db="EMBL/GenBank/DDBJ databases">
        <authorList>
            <person name="Kuo A."/>
            <person name="Curtis B.A."/>
            <person name="Tanifuji G."/>
            <person name="Burki F."/>
            <person name="Gruber A."/>
            <person name="Irimia M."/>
            <person name="Maruyama S."/>
            <person name="Arias M.C."/>
            <person name="Ball S.G."/>
            <person name="Gile G.H."/>
            <person name="Hirakawa Y."/>
            <person name="Hopkins J.F."/>
            <person name="Rensing S.A."/>
            <person name="Schmutz J."/>
            <person name="Symeonidi A."/>
            <person name="Elias M."/>
            <person name="Eveleigh R.J."/>
            <person name="Herman E.K."/>
            <person name="Klute M.J."/>
            <person name="Nakayama T."/>
            <person name="Obornik M."/>
            <person name="Reyes-Prieto A."/>
            <person name="Armbrust E.V."/>
            <person name="Aves S.J."/>
            <person name="Beiko R.G."/>
            <person name="Coutinho P."/>
            <person name="Dacks J.B."/>
            <person name="Durnford D.G."/>
            <person name="Fast N.M."/>
            <person name="Green B.R."/>
            <person name="Grisdale C."/>
            <person name="Hempe F."/>
            <person name="Henrissat B."/>
            <person name="Hoppner M.P."/>
            <person name="Ishida K.-I."/>
            <person name="Kim E."/>
            <person name="Koreny L."/>
            <person name="Kroth P.G."/>
            <person name="Liu Y."/>
            <person name="Malik S.-B."/>
            <person name="Maier U.G."/>
            <person name="McRose D."/>
            <person name="Mock T."/>
            <person name="Neilson J.A."/>
            <person name="Onodera N.T."/>
            <person name="Poole A.M."/>
            <person name="Pritham E.J."/>
            <person name="Richards T.A."/>
            <person name="Rocap G."/>
            <person name="Roy S.W."/>
            <person name="Sarai C."/>
            <person name="Schaack S."/>
            <person name="Shirato S."/>
            <person name="Slamovits C.H."/>
            <person name="Spencer D.F."/>
            <person name="Suzuki S."/>
            <person name="Worden A.Z."/>
            <person name="Zauner S."/>
            <person name="Barry K."/>
            <person name="Bell C."/>
            <person name="Bharti A.K."/>
            <person name="Crow J.A."/>
            <person name="Grimwood J."/>
            <person name="Kramer R."/>
            <person name="Lindquist E."/>
            <person name="Lucas S."/>
            <person name="Salamov A."/>
            <person name="McFadden G.I."/>
            <person name="Lane C.E."/>
            <person name="Keeling P.J."/>
            <person name="Gray M.W."/>
            <person name="Grigoriev I.V."/>
            <person name="Archibald J.M."/>
        </authorList>
    </citation>
    <scope>NUCLEOTIDE SEQUENCE</scope>
    <source>
        <strain evidence="12">CCMP2712</strain>
    </source>
</reference>
<keyword evidence="4" id="KW-0808">Transferase</keyword>
<name>L1IUR3_GUITC</name>
<proteinExistence type="inferred from homology"/>
<dbReference type="OMA" id="HRQTDHL"/>
<feature type="domain" description="Ribosomal RNA methyltransferase FtsJ" evidence="9">
    <location>
        <begin position="38"/>
        <end position="231"/>
    </location>
</feature>
<dbReference type="eggNOG" id="KOG4589">
    <property type="taxonomic scope" value="Eukaryota"/>
</dbReference>
<dbReference type="GO" id="GO:0008650">
    <property type="term" value="F:rRNA (uridine-2'-O-)-methyltransferase activity"/>
    <property type="evidence" value="ECO:0007669"/>
    <property type="project" value="TreeGrafter"/>
</dbReference>
<evidence type="ECO:0000256" key="6">
    <source>
        <dbReference type="ARBA" id="ARBA00041184"/>
    </source>
</evidence>
<evidence type="ECO:0000256" key="2">
    <source>
        <dbReference type="ARBA" id="ARBA00022552"/>
    </source>
</evidence>
<feature type="active site" description="Proton acceptor" evidence="7">
    <location>
        <position position="189"/>
    </location>
</feature>
<dbReference type="EMBL" id="JH993035">
    <property type="protein sequence ID" value="EKX39973.1"/>
    <property type="molecule type" value="Genomic_DNA"/>
</dbReference>
<evidence type="ECO:0000256" key="7">
    <source>
        <dbReference type="PIRSR" id="PIRSR005461-1"/>
    </source>
</evidence>
<dbReference type="GeneID" id="17296661"/>
<dbReference type="Gene3D" id="3.40.50.150">
    <property type="entry name" value="Vaccinia Virus protein VP39"/>
    <property type="match status" value="1"/>
</dbReference>
<dbReference type="AlphaFoldDB" id="L1IUR3"/>
<gene>
    <name evidence="10" type="ORF">GUITHDRAFT_113965</name>
</gene>
<accession>L1IUR3</accession>
<dbReference type="CDD" id="cd02440">
    <property type="entry name" value="AdoMet_MTases"/>
    <property type="match status" value="1"/>
</dbReference>
<dbReference type="PANTHER" id="PTHR10920:SF18">
    <property type="entry name" value="RRNA METHYLTRANSFERASE 2, MITOCHONDRIAL"/>
    <property type="match status" value="1"/>
</dbReference>
<dbReference type="InterPro" id="IPR002877">
    <property type="entry name" value="RNA_MeTrfase_FtsJ_dom"/>
</dbReference>
<dbReference type="PANTHER" id="PTHR10920">
    <property type="entry name" value="RIBOSOMAL RNA METHYLTRANSFERASE"/>
    <property type="match status" value="1"/>
</dbReference>
<dbReference type="InterPro" id="IPR050082">
    <property type="entry name" value="RNA_methyltr_RlmE"/>
</dbReference>
<dbReference type="HAMAP" id="MF_01547">
    <property type="entry name" value="RNA_methyltr_E"/>
    <property type="match status" value="1"/>
</dbReference>
<dbReference type="EnsemblProtists" id="EKX39973">
    <property type="protein sequence ID" value="EKX39973"/>
    <property type="gene ID" value="GUITHDRAFT_113965"/>
</dbReference>
<feature type="region of interest" description="Disordered" evidence="8">
    <location>
        <begin position="85"/>
        <end position="118"/>
    </location>
</feature>
<evidence type="ECO:0000256" key="5">
    <source>
        <dbReference type="ARBA" id="ARBA00022691"/>
    </source>
</evidence>
<dbReference type="SUPFAM" id="SSF53335">
    <property type="entry name" value="S-adenosyl-L-methionine-dependent methyltransferases"/>
    <property type="match status" value="1"/>
</dbReference>
<evidence type="ECO:0000313" key="12">
    <source>
        <dbReference type="Proteomes" id="UP000011087"/>
    </source>
</evidence>
<evidence type="ECO:0000313" key="11">
    <source>
        <dbReference type="EnsemblProtists" id="EKX39973"/>
    </source>
</evidence>
<keyword evidence="3" id="KW-0489">Methyltransferase</keyword>
<dbReference type="InterPro" id="IPR029063">
    <property type="entry name" value="SAM-dependent_MTases_sf"/>
</dbReference>
<comment type="similarity">
    <text evidence="1">Belongs to the class I-like SAM-binding methyltransferase superfamily. RNA methyltransferase RlmE family.</text>
</comment>
<reference evidence="11" key="3">
    <citation type="submission" date="2016-03" db="UniProtKB">
        <authorList>
            <consortium name="EnsemblProtists"/>
        </authorList>
    </citation>
    <scope>IDENTIFICATION</scope>
</reference>
<sequence length="235" mass="26053">MAGAGRATMMAMGRRWMATRFRRKEDFYTKEAKAIGARSRAFFKLEQINDSYKIIRTGMFVVDLGAAPGGWSVAASQLLRADEIESRQRQAPSSGCGRGKIEKQGEGDQLRPAGHGGRTTFIKGDFTDDQVRARILQECSEGGGVDVVLSDMAPNCDAQIDHMRIIELARLAHEFSLSCLKPNGSFLVKIFNGKEMPEYLAEVKNTFQNVQFVKPPASRPVSSEMYILARKLKAN</sequence>
<evidence type="ECO:0000259" key="9">
    <source>
        <dbReference type="Pfam" id="PF01728"/>
    </source>
</evidence>
<dbReference type="Proteomes" id="UP000011087">
    <property type="component" value="Unassembled WGS sequence"/>
</dbReference>
<organism evidence="10">
    <name type="scientific">Guillardia theta (strain CCMP2712)</name>
    <name type="common">Cryptophyte</name>
    <dbReference type="NCBI Taxonomy" id="905079"/>
    <lineage>
        <taxon>Eukaryota</taxon>
        <taxon>Cryptophyceae</taxon>
        <taxon>Pyrenomonadales</taxon>
        <taxon>Geminigeraceae</taxon>
        <taxon>Guillardia</taxon>
    </lineage>
</organism>
<dbReference type="OrthoDB" id="1287559at2759"/>
<reference evidence="10 12" key="1">
    <citation type="journal article" date="2012" name="Nature">
        <title>Algal genomes reveal evolutionary mosaicism and the fate of nucleomorphs.</title>
        <authorList>
            <consortium name="DOE Joint Genome Institute"/>
            <person name="Curtis B.A."/>
            <person name="Tanifuji G."/>
            <person name="Burki F."/>
            <person name="Gruber A."/>
            <person name="Irimia M."/>
            <person name="Maruyama S."/>
            <person name="Arias M.C."/>
            <person name="Ball S.G."/>
            <person name="Gile G.H."/>
            <person name="Hirakawa Y."/>
            <person name="Hopkins J.F."/>
            <person name="Kuo A."/>
            <person name="Rensing S.A."/>
            <person name="Schmutz J."/>
            <person name="Symeonidi A."/>
            <person name="Elias M."/>
            <person name="Eveleigh R.J."/>
            <person name="Herman E.K."/>
            <person name="Klute M.J."/>
            <person name="Nakayama T."/>
            <person name="Obornik M."/>
            <person name="Reyes-Prieto A."/>
            <person name="Armbrust E.V."/>
            <person name="Aves S.J."/>
            <person name="Beiko R.G."/>
            <person name="Coutinho P."/>
            <person name="Dacks J.B."/>
            <person name="Durnford D.G."/>
            <person name="Fast N.M."/>
            <person name="Green B.R."/>
            <person name="Grisdale C.J."/>
            <person name="Hempel F."/>
            <person name="Henrissat B."/>
            <person name="Hoppner M.P."/>
            <person name="Ishida K."/>
            <person name="Kim E."/>
            <person name="Koreny L."/>
            <person name="Kroth P.G."/>
            <person name="Liu Y."/>
            <person name="Malik S.B."/>
            <person name="Maier U.G."/>
            <person name="McRose D."/>
            <person name="Mock T."/>
            <person name="Neilson J.A."/>
            <person name="Onodera N.T."/>
            <person name="Poole A.M."/>
            <person name="Pritham E.J."/>
            <person name="Richards T.A."/>
            <person name="Rocap G."/>
            <person name="Roy S.W."/>
            <person name="Sarai C."/>
            <person name="Schaack S."/>
            <person name="Shirato S."/>
            <person name="Slamovits C.H."/>
            <person name="Spencer D.F."/>
            <person name="Suzuki S."/>
            <person name="Worden A.Z."/>
            <person name="Zauner S."/>
            <person name="Barry K."/>
            <person name="Bell C."/>
            <person name="Bharti A.K."/>
            <person name="Crow J.A."/>
            <person name="Grimwood J."/>
            <person name="Kramer R."/>
            <person name="Lindquist E."/>
            <person name="Lucas S."/>
            <person name="Salamov A."/>
            <person name="McFadden G.I."/>
            <person name="Lane C.E."/>
            <person name="Keeling P.J."/>
            <person name="Gray M.W."/>
            <person name="Grigoriev I.V."/>
            <person name="Archibald J.M."/>
        </authorList>
    </citation>
    <scope>NUCLEOTIDE SEQUENCE</scope>
    <source>
        <strain evidence="10 12">CCMP2712</strain>
    </source>
</reference>
<evidence type="ECO:0000256" key="8">
    <source>
        <dbReference type="SAM" id="MobiDB-lite"/>
    </source>
</evidence>
<evidence type="ECO:0000256" key="1">
    <source>
        <dbReference type="ARBA" id="ARBA00009258"/>
    </source>
</evidence>
<protein>
    <recommendedName>
        <fullName evidence="6">rRNA methyltransferase 2, mitochondrial</fullName>
    </recommendedName>
</protein>
<dbReference type="PaxDb" id="55529-EKX39973"/>
<dbReference type="InterPro" id="IPR015507">
    <property type="entry name" value="rRNA-MeTfrase_E"/>
</dbReference>
<dbReference type="HOGENOM" id="CLU_009422_4_0_1"/>